<dbReference type="Proteomes" id="UP000239156">
    <property type="component" value="Unassembled WGS sequence"/>
</dbReference>
<reference evidence="2" key="1">
    <citation type="submission" date="2017-12" db="EMBL/GenBank/DDBJ databases">
        <title>Gene loss provides genomic basis for host adaptation in cereal stripe rust fungi.</title>
        <authorList>
            <person name="Xia C."/>
        </authorList>
    </citation>
    <scope>NUCLEOTIDE SEQUENCE [LARGE SCALE GENOMIC DNA]</scope>
    <source>
        <strain evidence="2">93-210</strain>
    </source>
</reference>
<sequence>MHQFVSSILPLSLGNPRVQSDVKTRAFVSRSVTSSLPTLNTEVHAIKSSGPNSGTRLPARIRRRLHPPGEMSAVSMRPATQCEMDAIGLVSIHGEQLAASEDSEEVATHKAYPLARHEPPEQHLRVSSFESVHDP</sequence>
<evidence type="ECO:0000256" key="1">
    <source>
        <dbReference type="SAM" id="MobiDB-lite"/>
    </source>
</evidence>
<feature type="region of interest" description="Disordered" evidence="1">
    <location>
        <begin position="106"/>
        <end position="135"/>
    </location>
</feature>
<dbReference type="EMBL" id="PKSL01000028">
    <property type="protein sequence ID" value="POW12912.1"/>
    <property type="molecule type" value="Genomic_DNA"/>
</dbReference>
<keyword evidence="3" id="KW-1185">Reference proteome</keyword>
<proteinExistence type="predicted"/>
<organism evidence="2 3">
    <name type="scientific">Puccinia striiformis</name>
    <dbReference type="NCBI Taxonomy" id="27350"/>
    <lineage>
        <taxon>Eukaryota</taxon>
        <taxon>Fungi</taxon>
        <taxon>Dikarya</taxon>
        <taxon>Basidiomycota</taxon>
        <taxon>Pucciniomycotina</taxon>
        <taxon>Pucciniomycetes</taxon>
        <taxon>Pucciniales</taxon>
        <taxon>Pucciniaceae</taxon>
        <taxon>Puccinia</taxon>
    </lineage>
</organism>
<evidence type="ECO:0000313" key="2">
    <source>
        <dbReference type="EMBL" id="POW12912.1"/>
    </source>
</evidence>
<gene>
    <name evidence="2" type="ORF">PSTT_04160</name>
</gene>
<accession>A0A2S4VTQ8</accession>
<evidence type="ECO:0000313" key="3">
    <source>
        <dbReference type="Proteomes" id="UP000239156"/>
    </source>
</evidence>
<feature type="compositionally biased region" description="Basic and acidic residues" evidence="1">
    <location>
        <begin position="115"/>
        <end position="124"/>
    </location>
</feature>
<dbReference type="AlphaFoldDB" id="A0A2S4VTQ8"/>
<name>A0A2S4VTQ8_9BASI</name>
<comment type="caution">
    <text evidence="2">The sequence shown here is derived from an EMBL/GenBank/DDBJ whole genome shotgun (WGS) entry which is preliminary data.</text>
</comment>
<dbReference type="VEuPathDB" id="FungiDB:PSTT_04160"/>
<protein>
    <submittedName>
        <fullName evidence="2">Uncharacterized protein</fullName>
    </submittedName>
</protein>